<organism evidence="2">
    <name type="scientific">uncultured Gemmatimonadota bacterium</name>
    <dbReference type="NCBI Taxonomy" id="203437"/>
    <lineage>
        <taxon>Bacteria</taxon>
        <taxon>Pseudomonadati</taxon>
        <taxon>Gemmatimonadota</taxon>
        <taxon>environmental samples</taxon>
    </lineage>
</organism>
<dbReference type="EMBL" id="CADCTV010000664">
    <property type="protein sequence ID" value="CAA9352019.1"/>
    <property type="molecule type" value="Genomic_DNA"/>
</dbReference>
<dbReference type="AlphaFoldDB" id="A0A6J4M7Q0"/>
<dbReference type="InterPro" id="IPR011989">
    <property type="entry name" value="ARM-like"/>
</dbReference>
<sequence>MPEFYLPPVDRLLKLGAEPARRRTWPDYRNLGLEDHHVPALIRMATDPALHAAEERSPAGWAPIHAWRALAQLRAPAAAEPLLAVLQREMDSTWVFEELPVALGIIGPAALPGATLLLFDEGKDEDLRFAACGVILNVAHEHPERRDEAAGVLAQQLADWRDQSPQMNAILVSYLVELNDTAAATVMEEAFAAGRVDVTITGPWEDVQVDLGLLPEPEAGRTPTDHGFPPADGLPRPSTPKPGKSKTQRKAEKEARKRNRKKK</sequence>
<dbReference type="Gene3D" id="1.25.10.10">
    <property type="entry name" value="Leucine-rich Repeat Variant"/>
    <property type="match status" value="1"/>
</dbReference>
<proteinExistence type="predicted"/>
<evidence type="ECO:0000256" key="1">
    <source>
        <dbReference type="SAM" id="MobiDB-lite"/>
    </source>
</evidence>
<accession>A0A6J4M7Q0</accession>
<gene>
    <name evidence="2" type="ORF">AVDCRST_MAG89-3180</name>
</gene>
<name>A0A6J4M7Q0_9BACT</name>
<protein>
    <recommendedName>
        <fullName evidence="3">HEAT repeat domain-containing protein</fullName>
    </recommendedName>
</protein>
<feature type="region of interest" description="Disordered" evidence="1">
    <location>
        <begin position="215"/>
        <end position="263"/>
    </location>
</feature>
<evidence type="ECO:0000313" key="2">
    <source>
        <dbReference type="EMBL" id="CAA9352019.1"/>
    </source>
</evidence>
<reference evidence="2" key="1">
    <citation type="submission" date="2020-02" db="EMBL/GenBank/DDBJ databases">
        <authorList>
            <person name="Meier V. D."/>
        </authorList>
    </citation>
    <scope>NUCLEOTIDE SEQUENCE</scope>
    <source>
        <strain evidence="2">AVDCRST_MAG89</strain>
    </source>
</reference>
<evidence type="ECO:0008006" key="3">
    <source>
        <dbReference type="Google" id="ProtNLM"/>
    </source>
</evidence>